<feature type="binding site" evidence="8">
    <location>
        <position position="65"/>
    </location>
    <ligand>
        <name>Zn(2+)</name>
        <dbReference type="ChEBI" id="CHEBI:29105"/>
        <label>2</label>
        <note>catalytic</note>
    </ligand>
</feature>
<keyword evidence="11" id="KW-1185">Reference proteome</keyword>
<evidence type="ECO:0000313" key="10">
    <source>
        <dbReference type="EMBL" id="OOO63919.1"/>
    </source>
</evidence>
<dbReference type="STRING" id="1962263.BS637_05090"/>
<dbReference type="Gene3D" id="3.60.15.10">
    <property type="entry name" value="Ribonuclease Z/Hydroxyacylglutathione hydrolase-like"/>
    <property type="match status" value="1"/>
</dbReference>
<name>A0A1S9I0W9_9CLOT</name>
<keyword evidence="3 8" id="KW-0540">Nuclease</keyword>
<keyword evidence="6 8" id="KW-0378">Hydrolase</keyword>
<keyword evidence="7 8" id="KW-0862">Zinc</keyword>
<dbReference type="InterPro" id="IPR013471">
    <property type="entry name" value="RNase_Z/BN"/>
</dbReference>
<dbReference type="CDD" id="cd07717">
    <property type="entry name" value="RNaseZ_ZiPD-like_MBL-fold"/>
    <property type="match status" value="1"/>
</dbReference>
<comment type="similarity">
    <text evidence="8">Belongs to the RNase Z family.</text>
</comment>
<dbReference type="PANTHER" id="PTHR46018">
    <property type="entry name" value="ZINC PHOSPHODIESTERASE ELAC PROTEIN 1"/>
    <property type="match status" value="1"/>
</dbReference>
<reference evidence="9 11" key="2">
    <citation type="submission" date="2016-12" db="EMBL/GenBank/DDBJ databases">
        <title>Clostridium tepidum sp. nov., a close relative of Clostridium sporogenes and Clostridium botulinum Group I.</title>
        <authorList>
            <person name="Dobritsa A.P."/>
            <person name="Kutumbaka K."/>
            <person name="Werner K."/>
            <person name="Samadpour M."/>
        </authorList>
    </citation>
    <scope>NUCLEOTIDE SEQUENCE [LARGE SCALE GENOMIC DNA]</scope>
    <source>
        <strain evidence="9 11">PE</strain>
    </source>
</reference>
<evidence type="ECO:0000256" key="4">
    <source>
        <dbReference type="ARBA" id="ARBA00022723"/>
    </source>
</evidence>
<evidence type="ECO:0000313" key="9">
    <source>
        <dbReference type="EMBL" id="OOO62666.1"/>
    </source>
</evidence>
<feature type="binding site" evidence="8">
    <location>
        <position position="249"/>
    </location>
    <ligand>
        <name>Zn(2+)</name>
        <dbReference type="ChEBI" id="CHEBI:29105"/>
        <label>1</label>
        <note>catalytic</note>
    </ligand>
</feature>
<dbReference type="AlphaFoldDB" id="A0A1S9I0W9"/>
<sequence>MLDLALLGCGGGMPIPDRFLSSLLMNYRGRKILIDCGEGTQVSMKMLGWGFKSIDIICITHIHGDHIVGLPGLLSTIGNSGREEVLTIIGPEGIKEVISGLRTIVPYLPYNINIIENPKNSLKIRLIKNSMEILKEYSNDFMESRSLKNFRIKKETNIDECEDYNDILNCDIEISTLELEHSSPCIGYKFYINRKPKFSLEKAERNNVPKSLWSKLQNGENIIYEGIKYNPNMVMGKGRRGIKLSYITDTRPIDSIVEFIKSSDLFICEGTYGYDEDLHKAIKNKHMTFREAAKLAIRGNVSELMLTHFSPSMMEPENFKQNAIEVFPNTVIGKDRFIKTLCFKE</sequence>
<evidence type="ECO:0000256" key="7">
    <source>
        <dbReference type="ARBA" id="ARBA00022833"/>
    </source>
</evidence>
<feature type="binding site" evidence="8">
    <location>
        <position position="308"/>
    </location>
    <ligand>
        <name>Zn(2+)</name>
        <dbReference type="ChEBI" id="CHEBI:29105"/>
        <label>2</label>
        <note>catalytic</note>
    </ligand>
</feature>
<dbReference type="Pfam" id="PF23023">
    <property type="entry name" value="Anti-Pycsar_Apyc1"/>
    <property type="match status" value="1"/>
</dbReference>
<comment type="catalytic activity">
    <reaction evidence="8">
        <text>Endonucleolytic cleavage of RNA, removing extra 3' nucleotides from tRNA precursor, generating 3' termini of tRNAs. A 3'-hydroxy group is left at the tRNA terminus and a 5'-phosphoryl group is left at the trailer molecule.</text>
        <dbReference type="EC" id="3.1.26.11"/>
    </reaction>
</comment>
<keyword evidence="4 8" id="KW-0479">Metal-binding</keyword>
<feature type="binding site" evidence="8">
    <location>
        <position position="63"/>
    </location>
    <ligand>
        <name>Zn(2+)</name>
        <dbReference type="ChEBI" id="CHEBI:29105"/>
        <label>1</label>
        <note>catalytic</note>
    </ligand>
</feature>
<dbReference type="NCBIfam" id="NF000801">
    <property type="entry name" value="PRK00055.1-3"/>
    <property type="match status" value="1"/>
</dbReference>
<dbReference type="SUPFAM" id="SSF56281">
    <property type="entry name" value="Metallo-hydrolase/oxidoreductase"/>
    <property type="match status" value="1"/>
</dbReference>
<comment type="function">
    <text evidence="8">Zinc phosphodiesterase, which displays some tRNA 3'-processing endonuclease activity. Probably involved in tRNA maturation, by removing a 3'-trailer from precursor tRNA.</text>
</comment>
<comment type="subunit">
    <text evidence="1 8">Homodimer.</text>
</comment>
<gene>
    <name evidence="8" type="primary">rnz</name>
    <name evidence="9" type="ORF">BS637_05090</name>
    <name evidence="10" type="ORF">BS638_12880</name>
</gene>
<feature type="active site" description="Proton acceptor" evidence="8">
    <location>
        <position position="65"/>
    </location>
</feature>
<dbReference type="Proteomes" id="UP000190256">
    <property type="component" value="Unassembled WGS sequence"/>
</dbReference>
<evidence type="ECO:0000256" key="3">
    <source>
        <dbReference type="ARBA" id="ARBA00022722"/>
    </source>
</evidence>
<evidence type="ECO:0000256" key="2">
    <source>
        <dbReference type="ARBA" id="ARBA00022694"/>
    </source>
</evidence>
<dbReference type="GO" id="GO:0042781">
    <property type="term" value="F:3'-tRNA processing endoribonuclease activity"/>
    <property type="evidence" value="ECO:0007669"/>
    <property type="project" value="UniProtKB-UniRule"/>
</dbReference>
<keyword evidence="5 8" id="KW-0255">Endonuclease</keyword>
<accession>A0A1S9I0W9</accession>
<dbReference type="EMBL" id="MRAD01000004">
    <property type="protein sequence ID" value="OOO62666.1"/>
    <property type="molecule type" value="Genomic_DNA"/>
</dbReference>
<dbReference type="GO" id="GO:0008270">
    <property type="term" value="F:zinc ion binding"/>
    <property type="evidence" value="ECO:0007669"/>
    <property type="project" value="UniProtKB-UniRule"/>
</dbReference>
<evidence type="ECO:0000256" key="5">
    <source>
        <dbReference type="ARBA" id="ARBA00022759"/>
    </source>
</evidence>
<dbReference type="Proteomes" id="UP000190206">
    <property type="component" value="Unassembled WGS sequence"/>
</dbReference>
<comment type="cofactor">
    <cofactor evidence="8">
        <name>Zn(2+)</name>
        <dbReference type="ChEBI" id="CHEBI:29105"/>
    </cofactor>
    <text evidence="8">Binds 2 Zn(2+) ions.</text>
</comment>
<keyword evidence="2 8" id="KW-0819">tRNA processing</keyword>
<dbReference type="RefSeq" id="WP_078023694.1">
    <property type="nucleotide sequence ID" value="NZ_JADPGM010000004.1"/>
</dbReference>
<evidence type="ECO:0000313" key="11">
    <source>
        <dbReference type="Proteomes" id="UP000190206"/>
    </source>
</evidence>
<evidence type="ECO:0000256" key="6">
    <source>
        <dbReference type="ARBA" id="ARBA00022801"/>
    </source>
</evidence>
<dbReference type="PANTHER" id="PTHR46018:SF2">
    <property type="entry name" value="ZINC PHOSPHODIESTERASE ELAC PROTEIN 1"/>
    <property type="match status" value="1"/>
</dbReference>
<feature type="binding site" evidence="8">
    <location>
        <position position="249"/>
    </location>
    <ligand>
        <name>Zn(2+)</name>
        <dbReference type="ChEBI" id="CHEBI:29105"/>
        <label>2</label>
        <note>catalytic</note>
    </ligand>
</feature>
<feature type="binding site" evidence="8">
    <location>
        <position position="66"/>
    </location>
    <ligand>
        <name>Zn(2+)</name>
        <dbReference type="ChEBI" id="CHEBI:29105"/>
        <label>2</label>
        <note>catalytic</note>
    </ligand>
</feature>
<protein>
    <recommendedName>
        <fullName evidence="8">Ribonuclease Z</fullName>
        <shortName evidence="8">RNase Z</shortName>
        <ecNumber evidence="8">3.1.26.11</ecNumber>
    </recommendedName>
    <alternativeName>
        <fullName evidence="8">tRNA 3 endonuclease</fullName>
    </alternativeName>
    <alternativeName>
        <fullName evidence="8">tRNase Z</fullName>
    </alternativeName>
</protein>
<dbReference type="EC" id="3.1.26.11" evidence="8"/>
<comment type="caution">
    <text evidence="10">The sequence shown here is derived from an EMBL/GenBank/DDBJ whole genome shotgun (WGS) entry which is preliminary data.</text>
</comment>
<dbReference type="EMBL" id="MRAE01000050">
    <property type="protein sequence ID" value="OOO63919.1"/>
    <property type="molecule type" value="Genomic_DNA"/>
</dbReference>
<dbReference type="InterPro" id="IPR036866">
    <property type="entry name" value="RibonucZ/Hydroxyglut_hydro"/>
</dbReference>
<evidence type="ECO:0000256" key="1">
    <source>
        <dbReference type="ARBA" id="ARBA00011738"/>
    </source>
</evidence>
<evidence type="ECO:0000256" key="8">
    <source>
        <dbReference type="HAMAP-Rule" id="MF_01818"/>
    </source>
</evidence>
<evidence type="ECO:0000313" key="12">
    <source>
        <dbReference type="Proteomes" id="UP000190256"/>
    </source>
</evidence>
<reference evidence="10 12" key="1">
    <citation type="submission" date="2016-12" db="EMBL/GenBank/DDBJ databases">
        <title>Clostridium tepidum sp. nov., a close relative of Clostridium sporogenes and Clostridium botulinum Group I.</title>
        <authorList>
            <person name="Dobritsa A.P."/>
            <person name="Kutumbaka K.K."/>
            <person name="Werner K."/>
            <person name="Wiedmann M."/>
            <person name="Asmus A."/>
            <person name="Samadpour M."/>
        </authorList>
    </citation>
    <scope>NUCLEOTIDE SEQUENCE [LARGE SCALE GENOMIC DNA]</scope>
    <source>
        <strain evidence="10 12">IEH 97212</strain>
    </source>
</reference>
<organism evidence="10 12">
    <name type="scientific">Clostridium tepidum</name>
    <dbReference type="NCBI Taxonomy" id="1962263"/>
    <lineage>
        <taxon>Bacteria</taxon>
        <taxon>Bacillati</taxon>
        <taxon>Bacillota</taxon>
        <taxon>Clostridia</taxon>
        <taxon>Eubacteriales</taxon>
        <taxon>Clostridiaceae</taxon>
        <taxon>Clostridium</taxon>
    </lineage>
</organism>
<proteinExistence type="inferred from homology"/>
<feature type="binding site" evidence="8">
    <location>
        <position position="181"/>
    </location>
    <ligand>
        <name>Zn(2+)</name>
        <dbReference type="ChEBI" id="CHEBI:29105"/>
        <label>1</label>
        <note>catalytic</note>
    </ligand>
</feature>
<dbReference type="OrthoDB" id="9800940at2"/>
<dbReference type="HAMAP" id="MF_01818">
    <property type="entry name" value="RNase_Z_BN"/>
    <property type="match status" value="1"/>
</dbReference>
<feature type="binding site" evidence="8">
    <location>
        <position position="61"/>
    </location>
    <ligand>
        <name>Zn(2+)</name>
        <dbReference type="ChEBI" id="CHEBI:29105"/>
        <label>1</label>
        <note>catalytic</note>
    </ligand>
</feature>